<gene>
    <name evidence="7" type="ORF">EDC34_1011</name>
</gene>
<keyword evidence="1" id="KW-0436">Ligase</keyword>
<comment type="caution">
    <text evidence="7">The sequence shown here is derived from an EMBL/GenBank/DDBJ whole genome shotgun (WGS) entry which is preliminary data.</text>
</comment>
<evidence type="ECO:0000259" key="6">
    <source>
        <dbReference type="Pfam" id="PF03738"/>
    </source>
</evidence>
<proteinExistence type="predicted"/>
<dbReference type="AlphaFoldDB" id="A0A4R3NAI5"/>
<dbReference type="InterPro" id="IPR016185">
    <property type="entry name" value="PreATP-grasp_dom_sf"/>
</dbReference>
<reference evidence="7 8" key="1">
    <citation type="submission" date="2019-03" db="EMBL/GenBank/DDBJ databases">
        <title>Genomic Encyclopedia of Type Strains, Phase IV (KMG-IV): sequencing the most valuable type-strain genomes for metagenomic binning, comparative biology and taxonomic classification.</title>
        <authorList>
            <person name="Goeker M."/>
        </authorList>
    </citation>
    <scope>NUCLEOTIDE SEQUENCE [LARGE SCALE GENOMIC DNA]</scope>
    <source>
        <strain evidence="7 8">DSM 13605</strain>
    </source>
</reference>
<keyword evidence="4" id="KW-0067">ATP-binding</keyword>
<dbReference type="OrthoDB" id="9765517at2"/>
<sequence length="394" mass="44160">MRRVPIAPRPDWRRRAEACGFQFHTIDGAPYWDESAYYAFTLEQIEQHLESPTIELHQMALALVDEVMASDALMEHLAIPEAFRDYVAQSWRRRDPHLYGRMDLAYDGHGPAKLYELNYDTPTSLYEAALFQWEWLENQRKRGALPAQADQFNSLHEALVERFAELAMRLNPPLYFAAVGLSAEDQGTAAYLRDCATQAGLSAGAIALEDIGVASDGRFTDLDDIAIGSLFKLYPLEDLFSDPFGLELLRSNLQLLEPAWKLVLSNKGVLPLLWERHRGHPNLLEAYFDDGAPLRPGWVRKPLFSREGANVEMHLANGRFLHEAGPYSGTAIRQQLHLLPSFSGHYPLIGSWVIGDAASGIGIREDSSPITRDSARFVPHAIVDEVVGPITIEA</sequence>
<organism evidence="7 8">
    <name type="scientific">Thermomonas haemolytica</name>
    <dbReference type="NCBI Taxonomy" id="141949"/>
    <lineage>
        <taxon>Bacteria</taxon>
        <taxon>Pseudomonadati</taxon>
        <taxon>Pseudomonadota</taxon>
        <taxon>Gammaproteobacteria</taxon>
        <taxon>Lysobacterales</taxon>
        <taxon>Lysobacteraceae</taxon>
        <taxon>Thermomonas</taxon>
    </lineage>
</organism>
<dbReference type="SUPFAM" id="SSF56059">
    <property type="entry name" value="Glutathione synthetase ATP-binding domain-like"/>
    <property type="match status" value="1"/>
</dbReference>
<evidence type="ECO:0000256" key="4">
    <source>
        <dbReference type="ARBA" id="ARBA00022840"/>
    </source>
</evidence>
<evidence type="ECO:0000313" key="8">
    <source>
        <dbReference type="Proteomes" id="UP000295414"/>
    </source>
</evidence>
<accession>A0A4R3NAI5</accession>
<dbReference type="GO" id="GO:0016874">
    <property type="term" value="F:ligase activity"/>
    <property type="evidence" value="ECO:0007669"/>
    <property type="project" value="UniProtKB-KW"/>
</dbReference>
<feature type="domain" description="Glutathionylspermidine synthase pre-ATP-grasp-like" evidence="6">
    <location>
        <begin position="12"/>
        <end position="382"/>
    </location>
</feature>
<dbReference type="InterPro" id="IPR005494">
    <property type="entry name" value="GSPS_pre-ATP-grasp-like_dom"/>
</dbReference>
<dbReference type="Proteomes" id="UP000295414">
    <property type="component" value="Unassembled WGS sequence"/>
</dbReference>
<keyword evidence="2" id="KW-0479">Metal-binding</keyword>
<protein>
    <submittedName>
        <fullName evidence="7">Glutathionylspermidine synthase</fullName>
    </submittedName>
</protein>
<evidence type="ECO:0000256" key="1">
    <source>
        <dbReference type="ARBA" id="ARBA00022598"/>
    </source>
</evidence>
<dbReference type="Pfam" id="PF03738">
    <property type="entry name" value="GSP_synth"/>
    <property type="match status" value="1"/>
</dbReference>
<dbReference type="RefSeq" id="WP_114958823.1">
    <property type="nucleotide sequence ID" value="NZ_MSZW01000013.1"/>
</dbReference>
<evidence type="ECO:0000256" key="3">
    <source>
        <dbReference type="ARBA" id="ARBA00022741"/>
    </source>
</evidence>
<keyword evidence="8" id="KW-1185">Reference proteome</keyword>
<evidence type="ECO:0000256" key="5">
    <source>
        <dbReference type="ARBA" id="ARBA00022842"/>
    </source>
</evidence>
<evidence type="ECO:0000313" key="7">
    <source>
        <dbReference type="EMBL" id="TCT25677.1"/>
    </source>
</evidence>
<keyword evidence="5" id="KW-0460">Magnesium</keyword>
<dbReference type="GO" id="GO:0005524">
    <property type="term" value="F:ATP binding"/>
    <property type="evidence" value="ECO:0007669"/>
    <property type="project" value="UniProtKB-KW"/>
</dbReference>
<keyword evidence="3" id="KW-0547">Nucleotide-binding</keyword>
<dbReference type="Gene3D" id="3.30.1490.330">
    <property type="match status" value="1"/>
</dbReference>
<dbReference type="GO" id="GO:0046872">
    <property type="term" value="F:metal ion binding"/>
    <property type="evidence" value="ECO:0007669"/>
    <property type="project" value="UniProtKB-KW"/>
</dbReference>
<name>A0A4R3NAI5_9GAMM</name>
<dbReference type="EMBL" id="SMAP01000001">
    <property type="protein sequence ID" value="TCT25677.1"/>
    <property type="molecule type" value="Genomic_DNA"/>
</dbReference>
<dbReference type="SUPFAM" id="SSF52440">
    <property type="entry name" value="PreATP-grasp domain"/>
    <property type="match status" value="1"/>
</dbReference>
<evidence type="ECO:0000256" key="2">
    <source>
        <dbReference type="ARBA" id="ARBA00022723"/>
    </source>
</evidence>